<dbReference type="RefSeq" id="WP_134168309.1">
    <property type="nucleotide sequence ID" value="NZ_SODD01000006.1"/>
</dbReference>
<dbReference type="CDD" id="cd00211">
    <property type="entry name" value="PTS_IIA_fru"/>
    <property type="match status" value="1"/>
</dbReference>
<keyword evidence="8" id="KW-1185">Reference proteome</keyword>
<accession>A0A4R8A3C0</accession>
<evidence type="ECO:0000256" key="3">
    <source>
        <dbReference type="ARBA" id="ARBA00022597"/>
    </source>
</evidence>
<dbReference type="Pfam" id="PF00359">
    <property type="entry name" value="PTS_EIIA_2"/>
    <property type="match status" value="1"/>
</dbReference>
<feature type="domain" description="PTS EIIA type-2" evidence="6">
    <location>
        <begin position="6"/>
        <end position="151"/>
    </location>
</feature>
<gene>
    <name evidence="7" type="ORF">EDD63_10618</name>
</gene>
<comment type="caution">
    <text evidence="7">The sequence shown here is derived from an EMBL/GenBank/DDBJ whole genome shotgun (WGS) entry which is preliminary data.</text>
</comment>
<reference evidence="7 8" key="1">
    <citation type="submission" date="2019-03" db="EMBL/GenBank/DDBJ databases">
        <title>Genomic Encyclopedia of Type Strains, Phase IV (KMG-IV): sequencing the most valuable type-strain genomes for metagenomic binning, comparative biology and taxonomic classification.</title>
        <authorList>
            <person name="Goeker M."/>
        </authorList>
    </citation>
    <scope>NUCLEOTIDE SEQUENCE [LARGE SCALE GENOMIC DNA]</scope>
    <source>
        <strain evidence="7 8">DSM 28867</strain>
    </source>
</reference>
<evidence type="ECO:0000256" key="1">
    <source>
        <dbReference type="ARBA" id="ARBA00022448"/>
    </source>
</evidence>
<keyword evidence="1" id="KW-0813">Transport</keyword>
<dbReference type="SUPFAM" id="SSF55804">
    <property type="entry name" value="Phoshotransferase/anion transport protein"/>
    <property type="match status" value="1"/>
</dbReference>
<dbReference type="InterPro" id="IPR002178">
    <property type="entry name" value="PTS_EIIA_type-2_dom"/>
</dbReference>
<keyword evidence="2" id="KW-0597">Phosphoprotein</keyword>
<evidence type="ECO:0000313" key="7">
    <source>
        <dbReference type="EMBL" id="TDW25077.1"/>
    </source>
</evidence>
<dbReference type="OrthoDB" id="95460at2"/>
<dbReference type="GO" id="GO:0016020">
    <property type="term" value="C:membrane"/>
    <property type="evidence" value="ECO:0007669"/>
    <property type="project" value="InterPro"/>
</dbReference>
<keyword evidence="5" id="KW-0598">Phosphotransferase system</keyword>
<dbReference type="PANTHER" id="PTHR47738:SF2">
    <property type="entry name" value="PTS SYSTEM FRUCTOSE-LIKE EIIA COMPONENT"/>
    <property type="match status" value="1"/>
</dbReference>
<dbReference type="PROSITE" id="PS00372">
    <property type="entry name" value="PTS_EIIA_TYPE_2_HIS"/>
    <property type="match status" value="1"/>
</dbReference>
<dbReference type="EMBL" id="SODD01000006">
    <property type="protein sequence ID" value="TDW25077.1"/>
    <property type="molecule type" value="Genomic_DNA"/>
</dbReference>
<evidence type="ECO:0000256" key="4">
    <source>
        <dbReference type="ARBA" id="ARBA00022679"/>
    </source>
</evidence>
<evidence type="ECO:0000313" key="8">
    <source>
        <dbReference type="Proteomes" id="UP000294743"/>
    </source>
</evidence>
<dbReference type="GO" id="GO:0009401">
    <property type="term" value="P:phosphoenolpyruvate-dependent sugar phosphotransferase system"/>
    <property type="evidence" value="ECO:0007669"/>
    <property type="project" value="UniProtKB-KW"/>
</dbReference>
<sequence>MLQDVQPICEDMIFINTSLTRKSEALDTLVNQALKVGLISDSKEFLEAVYKREEEASTAVGFNVAIPHGKAKTVKKPFIGFIQVKDSFYWNEDDAESVQLIFLIGVPSKNEGNIHLKFISQLSRKLINNDFRKSLLKATSKKEAFKLLSEINKEL</sequence>
<proteinExistence type="predicted"/>
<dbReference type="InterPro" id="IPR016152">
    <property type="entry name" value="PTrfase/Anion_transptr"/>
</dbReference>
<protein>
    <submittedName>
        <fullName evidence="7">PTS system IIA component (Fru family)</fullName>
    </submittedName>
</protein>
<keyword evidence="3" id="KW-0762">Sugar transport</keyword>
<dbReference type="Proteomes" id="UP000294743">
    <property type="component" value="Unassembled WGS sequence"/>
</dbReference>
<evidence type="ECO:0000259" key="6">
    <source>
        <dbReference type="PROSITE" id="PS51094"/>
    </source>
</evidence>
<dbReference type="InterPro" id="IPR051541">
    <property type="entry name" value="PTS_SugarTrans_NitroReg"/>
</dbReference>
<dbReference type="PROSITE" id="PS51094">
    <property type="entry name" value="PTS_EIIA_TYPE_2"/>
    <property type="match status" value="1"/>
</dbReference>
<evidence type="ECO:0000256" key="5">
    <source>
        <dbReference type="ARBA" id="ARBA00022683"/>
    </source>
</evidence>
<dbReference type="NCBIfam" id="TIGR00848">
    <property type="entry name" value="fruA"/>
    <property type="match status" value="1"/>
</dbReference>
<evidence type="ECO:0000256" key="2">
    <source>
        <dbReference type="ARBA" id="ARBA00022553"/>
    </source>
</evidence>
<keyword evidence="4" id="KW-0808">Transferase</keyword>
<name>A0A4R8A3C0_9FIRM</name>
<organism evidence="7 8">
    <name type="scientific">Breznakia blatticola</name>
    <dbReference type="NCBI Taxonomy" id="1754012"/>
    <lineage>
        <taxon>Bacteria</taxon>
        <taxon>Bacillati</taxon>
        <taxon>Bacillota</taxon>
        <taxon>Erysipelotrichia</taxon>
        <taxon>Erysipelotrichales</taxon>
        <taxon>Erysipelotrichaceae</taxon>
        <taxon>Breznakia</taxon>
    </lineage>
</organism>
<dbReference type="PANTHER" id="PTHR47738">
    <property type="entry name" value="PTS SYSTEM FRUCTOSE-LIKE EIIA COMPONENT-RELATED"/>
    <property type="match status" value="1"/>
</dbReference>
<dbReference type="AlphaFoldDB" id="A0A4R8A3C0"/>
<dbReference type="Gene3D" id="3.40.930.10">
    <property type="entry name" value="Mannitol-specific EII, Chain A"/>
    <property type="match status" value="1"/>
</dbReference>
<dbReference type="GO" id="GO:0008982">
    <property type="term" value="F:protein-N(PI)-phosphohistidine-sugar phosphotransferase activity"/>
    <property type="evidence" value="ECO:0007669"/>
    <property type="project" value="InterPro"/>
</dbReference>
<dbReference type="InterPro" id="IPR004715">
    <property type="entry name" value="PTS_IIA_fruc"/>
</dbReference>